<evidence type="ECO:0000313" key="2">
    <source>
        <dbReference type="Proteomes" id="UP000555564"/>
    </source>
</evidence>
<dbReference type="Proteomes" id="UP000555564">
    <property type="component" value="Unassembled WGS sequence"/>
</dbReference>
<organism evidence="1 2">
    <name type="scientific">Sphaerisporangium rubeum</name>
    <dbReference type="NCBI Taxonomy" id="321317"/>
    <lineage>
        <taxon>Bacteria</taxon>
        <taxon>Bacillati</taxon>
        <taxon>Actinomycetota</taxon>
        <taxon>Actinomycetes</taxon>
        <taxon>Streptosporangiales</taxon>
        <taxon>Streptosporangiaceae</taxon>
        <taxon>Sphaerisporangium</taxon>
    </lineage>
</organism>
<dbReference type="InterPro" id="IPR041492">
    <property type="entry name" value="HAD_2"/>
</dbReference>
<dbReference type="InterPro" id="IPR036412">
    <property type="entry name" value="HAD-like_sf"/>
</dbReference>
<proteinExistence type="predicted"/>
<dbReference type="GO" id="GO:0008967">
    <property type="term" value="F:phosphoglycolate phosphatase activity"/>
    <property type="evidence" value="ECO:0007669"/>
    <property type="project" value="TreeGrafter"/>
</dbReference>
<keyword evidence="1" id="KW-0378">Hydrolase</keyword>
<dbReference type="InterPro" id="IPR023214">
    <property type="entry name" value="HAD_sf"/>
</dbReference>
<dbReference type="NCBIfam" id="TIGR01549">
    <property type="entry name" value="HAD-SF-IA-v1"/>
    <property type="match status" value="1"/>
</dbReference>
<dbReference type="InterPro" id="IPR050155">
    <property type="entry name" value="HAD-like_hydrolase_sf"/>
</dbReference>
<dbReference type="PANTHER" id="PTHR43434:SF1">
    <property type="entry name" value="PHOSPHOGLYCOLATE PHOSPHATASE"/>
    <property type="match status" value="1"/>
</dbReference>
<dbReference type="AlphaFoldDB" id="A0A7X0IDJ0"/>
<dbReference type="NCBIfam" id="TIGR01509">
    <property type="entry name" value="HAD-SF-IA-v3"/>
    <property type="match status" value="1"/>
</dbReference>
<comment type="caution">
    <text evidence="1">The sequence shown here is derived from an EMBL/GenBank/DDBJ whole genome shotgun (WGS) entry which is preliminary data.</text>
</comment>
<dbReference type="EMBL" id="JACHIU010000001">
    <property type="protein sequence ID" value="MBB6473272.1"/>
    <property type="molecule type" value="Genomic_DNA"/>
</dbReference>
<sequence>MTTAEAIQTALEHVQYVLLDFDGPVCDIYAGLSAPTVAGQLSKMLTAAGVDLPDHVLTQDDPLEVFRYSAVLGTEVNRALQEALTDLEVKATATAEITPGVEEMIRRAVEVGKPIAIVSNNSVASITAFLSARGLLSAVSYISGRTDPNPALMKPNPYLVSQALDKLTAPSEQTMLVGDSLSDIEAAKAAGVISVGYANKPGKADSFASAGAEVVVTRLDDLVPAL</sequence>
<dbReference type="PANTHER" id="PTHR43434">
    <property type="entry name" value="PHOSPHOGLYCOLATE PHOSPHATASE"/>
    <property type="match status" value="1"/>
</dbReference>
<dbReference type="InterPro" id="IPR006439">
    <property type="entry name" value="HAD-SF_hydro_IA"/>
</dbReference>
<dbReference type="GO" id="GO:0006281">
    <property type="term" value="P:DNA repair"/>
    <property type="evidence" value="ECO:0007669"/>
    <property type="project" value="TreeGrafter"/>
</dbReference>
<dbReference type="GO" id="GO:0005829">
    <property type="term" value="C:cytosol"/>
    <property type="evidence" value="ECO:0007669"/>
    <property type="project" value="TreeGrafter"/>
</dbReference>
<dbReference type="Pfam" id="PF13419">
    <property type="entry name" value="HAD_2"/>
    <property type="match status" value="1"/>
</dbReference>
<dbReference type="SUPFAM" id="SSF56784">
    <property type="entry name" value="HAD-like"/>
    <property type="match status" value="1"/>
</dbReference>
<gene>
    <name evidence="1" type="ORF">BJ992_002703</name>
</gene>
<evidence type="ECO:0000313" key="1">
    <source>
        <dbReference type="EMBL" id="MBB6473272.1"/>
    </source>
</evidence>
<dbReference type="RefSeq" id="WP_184980908.1">
    <property type="nucleotide sequence ID" value="NZ_BAAALO010000005.1"/>
</dbReference>
<protein>
    <submittedName>
        <fullName evidence="1">HAD superfamily hydrolase (TIGR01662 family)</fullName>
    </submittedName>
</protein>
<keyword evidence="2" id="KW-1185">Reference proteome</keyword>
<accession>A0A7X0IDJ0</accession>
<reference evidence="1 2" key="1">
    <citation type="submission" date="2020-08" db="EMBL/GenBank/DDBJ databases">
        <title>Sequencing the genomes of 1000 actinobacteria strains.</title>
        <authorList>
            <person name="Klenk H.-P."/>
        </authorList>
    </citation>
    <scope>NUCLEOTIDE SEQUENCE [LARGE SCALE GENOMIC DNA]</scope>
    <source>
        <strain evidence="1 2">DSM 44936</strain>
    </source>
</reference>
<name>A0A7X0IDJ0_9ACTN</name>
<dbReference type="Gene3D" id="3.40.50.1000">
    <property type="entry name" value="HAD superfamily/HAD-like"/>
    <property type="match status" value="1"/>
</dbReference>